<dbReference type="Proteomes" id="UP000274843">
    <property type="component" value="Unassembled WGS sequence"/>
</dbReference>
<sequence length="229" mass="25648">MEIIDAGLMGVRSAVLRVSRRQTPLRFTIYPMVHLGEQSFYDEVSRRLRDHDLIVAEGIIGASAGARKLTRTYRHAGGHRKLGLVEQSKSVVDVGVPVVWADLTGSEFDDGWRKVPFTERAIATVGAPLAAGYLRMFGSREVLARHLKLDDDIAIDRWDPDSGLDRLVSDEREARLVRALQDIHERRHDERIDVAVVYGAAHALPVVQFLMAKLGYVVSSADWVTVFTY</sequence>
<evidence type="ECO:0000313" key="1">
    <source>
        <dbReference type="EMBL" id="ROS44306.1"/>
    </source>
</evidence>
<dbReference type="RefSeq" id="WP_123686298.1">
    <property type="nucleotide sequence ID" value="NZ_RKHY01000001.1"/>
</dbReference>
<name>A0A3N2H5X8_9PSEU</name>
<gene>
    <name evidence="1" type="ORF">EDD35_6742</name>
</gene>
<proteinExistence type="predicted"/>
<protein>
    <submittedName>
        <fullName evidence="1">Uncharacterized protein</fullName>
    </submittedName>
</protein>
<dbReference type="AlphaFoldDB" id="A0A3N2H5X8"/>
<accession>A0A3N2H5X8</accession>
<comment type="caution">
    <text evidence="1">The sequence shown here is derived from an EMBL/GenBank/DDBJ whole genome shotgun (WGS) entry which is preliminary data.</text>
</comment>
<dbReference type="EMBL" id="RKHY01000001">
    <property type="protein sequence ID" value="ROS44306.1"/>
    <property type="molecule type" value="Genomic_DNA"/>
</dbReference>
<keyword evidence="2" id="KW-1185">Reference proteome</keyword>
<reference evidence="1 2" key="1">
    <citation type="submission" date="2018-11" db="EMBL/GenBank/DDBJ databases">
        <title>Sequencing the genomes of 1000 actinobacteria strains.</title>
        <authorList>
            <person name="Klenk H.-P."/>
        </authorList>
    </citation>
    <scope>NUCLEOTIDE SEQUENCE [LARGE SCALE GENOMIC DNA]</scope>
    <source>
        <strain evidence="1 2">DSM 44348</strain>
    </source>
</reference>
<dbReference type="GeneID" id="301847993"/>
<organism evidence="1 2">
    <name type="scientific">Amycolatopsis thermoflava</name>
    <dbReference type="NCBI Taxonomy" id="84480"/>
    <lineage>
        <taxon>Bacteria</taxon>
        <taxon>Bacillati</taxon>
        <taxon>Actinomycetota</taxon>
        <taxon>Actinomycetes</taxon>
        <taxon>Pseudonocardiales</taxon>
        <taxon>Pseudonocardiaceae</taxon>
        <taxon>Amycolatopsis</taxon>
        <taxon>Amycolatopsis methanolica group</taxon>
    </lineage>
</organism>
<evidence type="ECO:0000313" key="2">
    <source>
        <dbReference type="Proteomes" id="UP000274843"/>
    </source>
</evidence>